<reference evidence="2 3" key="1">
    <citation type="submission" date="2019-05" db="EMBL/GenBank/DDBJ databases">
        <title>Another draft genome of Portunus trituberculatus and its Hox gene families provides insights of decapod evolution.</title>
        <authorList>
            <person name="Jeong J.-H."/>
            <person name="Song I."/>
            <person name="Kim S."/>
            <person name="Choi T."/>
            <person name="Kim D."/>
            <person name="Ryu S."/>
            <person name="Kim W."/>
        </authorList>
    </citation>
    <scope>NUCLEOTIDE SEQUENCE [LARGE SCALE GENOMIC DNA]</scope>
    <source>
        <tissue evidence="2">Muscle</tissue>
    </source>
</reference>
<accession>A0A5B7I6J8</accession>
<feature type="region of interest" description="Disordered" evidence="1">
    <location>
        <begin position="1"/>
        <end position="36"/>
    </location>
</feature>
<feature type="compositionally biased region" description="Gly residues" evidence="1">
    <location>
        <begin position="21"/>
        <end position="30"/>
    </location>
</feature>
<dbReference type="EMBL" id="VSRR010047087">
    <property type="protein sequence ID" value="MPC77913.1"/>
    <property type="molecule type" value="Genomic_DNA"/>
</dbReference>
<comment type="caution">
    <text evidence="2">The sequence shown here is derived from an EMBL/GenBank/DDBJ whole genome shotgun (WGS) entry which is preliminary data.</text>
</comment>
<evidence type="ECO:0000313" key="2">
    <source>
        <dbReference type="EMBL" id="MPC77913.1"/>
    </source>
</evidence>
<proteinExistence type="predicted"/>
<sequence>MKAPPAPSLTARTPSAMPYTAGGGEGGGGRESMVAEDDAQCEIQALGTPTPGHVAPQTDRRVALLTPLLTFIPQQGRPALQPPLVGSPHRQG</sequence>
<name>A0A5B7I6J8_PORTR</name>
<keyword evidence="3" id="KW-1185">Reference proteome</keyword>
<organism evidence="2 3">
    <name type="scientific">Portunus trituberculatus</name>
    <name type="common">Swimming crab</name>
    <name type="synonym">Neptunus trituberculatus</name>
    <dbReference type="NCBI Taxonomy" id="210409"/>
    <lineage>
        <taxon>Eukaryota</taxon>
        <taxon>Metazoa</taxon>
        <taxon>Ecdysozoa</taxon>
        <taxon>Arthropoda</taxon>
        <taxon>Crustacea</taxon>
        <taxon>Multicrustacea</taxon>
        <taxon>Malacostraca</taxon>
        <taxon>Eumalacostraca</taxon>
        <taxon>Eucarida</taxon>
        <taxon>Decapoda</taxon>
        <taxon>Pleocyemata</taxon>
        <taxon>Brachyura</taxon>
        <taxon>Eubrachyura</taxon>
        <taxon>Portunoidea</taxon>
        <taxon>Portunidae</taxon>
        <taxon>Portuninae</taxon>
        <taxon>Portunus</taxon>
    </lineage>
</organism>
<dbReference type="Proteomes" id="UP000324222">
    <property type="component" value="Unassembled WGS sequence"/>
</dbReference>
<evidence type="ECO:0000313" key="3">
    <source>
        <dbReference type="Proteomes" id="UP000324222"/>
    </source>
</evidence>
<dbReference type="AlphaFoldDB" id="A0A5B7I6J8"/>
<gene>
    <name evidence="2" type="ORF">E2C01_072382</name>
</gene>
<evidence type="ECO:0000256" key="1">
    <source>
        <dbReference type="SAM" id="MobiDB-lite"/>
    </source>
</evidence>
<protein>
    <submittedName>
        <fullName evidence="2">Uncharacterized protein</fullName>
    </submittedName>
</protein>